<name>A0ACC7MPT4_9PSED</name>
<sequence length="232" mass="26181">MNTIVAPSNTVNMSSREIADLTGKHHHHVVRDIKRNLAELNIDASIFGCIYRDERNRAQTEYFLSHDLVMTLLTGYSTPLRHRVVTRLGELENVSRQVVTIPQTLPEALRLAADQAEQNLKLQAVIQKQAPKVDALNRLANTQGSVCITSAAKQLGVAPLRLFKWLSDNRWIYRRTSHSSWSAFQPRLSSGLLEHKLVKVGTEREELKVVEQVMVTRRGITTLAEQIQGNSL</sequence>
<evidence type="ECO:0000313" key="1">
    <source>
        <dbReference type="EMBL" id="MFK9079627.1"/>
    </source>
</evidence>
<organism evidence="1 2">
    <name type="scientific">Pseudomonas neuropathica</name>
    <dbReference type="NCBI Taxonomy" id="2730425"/>
    <lineage>
        <taxon>Bacteria</taxon>
        <taxon>Pseudomonadati</taxon>
        <taxon>Pseudomonadota</taxon>
        <taxon>Gammaproteobacteria</taxon>
        <taxon>Pseudomonadales</taxon>
        <taxon>Pseudomonadaceae</taxon>
        <taxon>Pseudomonas</taxon>
    </lineage>
</organism>
<dbReference type="Proteomes" id="UP001622950">
    <property type="component" value="Unassembled WGS sequence"/>
</dbReference>
<gene>
    <name evidence="1" type="ORF">ACJEBM_02910</name>
</gene>
<accession>A0ACC7MPT4</accession>
<proteinExistence type="predicted"/>
<reference evidence="1" key="1">
    <citation type="submission" date="2024-11" db="EMBL/GenBank/DDBJ databases">
        <authorList>
            <person name="Lucas J.A."/>
        </authorList>
    </citation>
    <scope>NUCLEOTIDE SEQUENCE</scope>
    <source>
        <strain evidence="1">Z 8.8</strain>
    </source>
</reference>
<protein>
    <submittedName>
        <fullName evidence="1">Phage antirepressor KilAC domain-containing protein</fullName>
    </submittedName>
</protein>
<keyword evidence="2" id="KW-1185">Reference proteome</keyword>
<comment type="caution">
    <text evidence="1">The sequence shown here is derived from an EMBL/GenBank/DDBJ whole genome shotgun (WGS) entry which is preliminary data.</text>
</comment>
<dbReference type="EMBL" id="JBJHQE010000003">
    <property type="protein sequence ID" value="MFK9079627.1"/>
    <property type="molecule type" value="Genomic_DNA"/>
</dbReference>
<evidence type="ECO:0000313" key="2">
    <source>
        <dbReference type="Proteomes" id="UP001622950"/>
    </source>
</evidence>